<name>A0A8D2NCP0_ZONAL</name>
<dbReference type="Ensembl" id="ENSZALT00000027186.1">
    <property type="protein sequence ID" value="ENSZALP00000020793.1"/>
    <property type="gene ID" value="ENSZALG00000016332.1"/>
</dbReference>
<dbReference type="Proteomes" id="UP000694413">
    <property type="component" value="Unassembled WGS sequence"/>
</dbReference>
<dbReference type="AlphaFoldDB" id="A0A8D2NCP0"/>
<proteinExistence type="predicted"/>
<organism evidence="1 2">
    <name type="scientific">Zonotrichia albicollis</name>
    <name type="common">White-throated sparrow</name>
    <name type="synonym">Fringilla albicollis</name>
    <dbReference type="NCBI Taxonomy" id="44394"/>
    <lineage>
        <taxon>Eukaryota</taxon>
        <taxon>Metazoa</taxon>
        <taxon>Chordata</taxon>
        <taxon>Craniata</taxon>
        <taxon>Vertebrata</taxon>
        <taxon>Euteleostomi</taxon>
        <taxon>Archelosauria</taxon>
        <taxon>Archosauria</taxon>
        <taxon>Dinosauria</taxon>
        <taxon>Saurischia</taxon>
        <taxon>Theropoda</taxon>
        <taxon>Coelurosauria</taxon>
        <taxon>Aves</taxon>
        <taxon>Neognathae</taxon>
        <taxon>Neoaves</taxon>
        <taxon>Telluraves</taxon>
        <taxon>Australaves</taxon>
        <taxon>Passeriformes</taxon>
        <taxon>Passerellidae</taxon>
        <taxon>Zonotrichia</taxon>
    </lineage>
</organism>
<evidence type="ECO:0000313" key="2">
    <source>
        <dbReference type="Proteomes" id="UP000694413"/>
    </source>
</evidence>
<protein>
    <submittedName>
        <fullName evidence="1">Uncharacterized protein</fullName>
    </submittedName>
</protein>
<keyword evidence="2" id="KW-1185">Reference proteome</keyword>
<evidence type="ECO:0000313" key="1">
    <source>
        <dbReference type="Ensembl" id="ENSZALP00000020793.1"/>
    </source>
</evidence>
<reference evidence="1" key="2">
    <citation type="submission" date="2025-09" db="UniProtKB">
        <authorList>
            <consortium name="Ensembl"/>
        </authorList>
    </citation>
    <scope>IDENTIFICATION</scope>
</reference>
<reference evidence="1" key="1">
    <citation type="submission" date="2025-08" db="UniProtKB">
        <authorList>
            <consortium name="Ensembl"/>
        </authorList>
    </citation>
    <scope>IDENTIFICATION</scope>
</reference>
<sequence length="75" mass="8370">FMGHGGKVENLSDTDRRIKSKASPCHSLLTPLKKIQPTFPMMGTPYRLFSSQLTGRLSTLDHLSPGILISFYNFS</sequence>
<accession>A0A8D2NCP0</accession>